<dbReference type="AlphaFoldDB" id="A0AAV3PWJ5"/>
<accession>A0AAV3PWJ5</accession>
<reference evidence="2 3" key="1">
    <citation type="submission" date="2024-01" db="EMBL/GenBank/DDBJ databases">
        <title>The complete chloroplast genome sequence of Lithospermum erythrorhizon: insights into the phylogenetic relationship among Boraginaceae species and the maternal lineages of purple gromwells.</title>
        <authorList>
            <person name="Okada T."/>
            <person name="Watanabe K."/>
        </authorList>
    </citation>
    <scope>NUCLEOTIDE SEQUENCE [LARGE SCALE GENOMIC DNA]</scope>
</reference>
<keyword evidence="3" id="KW-1185">Reference proteome</keyword>
<sequence length="270" mass="30471">MGPFAWATLTAFQVGCLSVGVTPNLILFSEMFNVLYQGVLSYFQIQSRVVNMLYFEKPGKANPNSGTGHRHREDVNQPNSGSEENYRPRLRSLALRLSLRLWGPQALHPKKSNLLPRTSPKFFTLDLSEPCLDESLRFQEVRYPPLLLPSLSGWPIRSGEGYKSDHHFFVNTPYVIPLGVQATEAGYTMFLKWQKAIADAEELEREKSSFGNLLSQMREERVSAIVERNRVVEKYNGLMTSHAASEGKLKAEMGALLISRNMLLLSGMSM</sequence>
<evidence type="ECO:0000313" key="2">
    <source>
        <dbReference type="EMBL" id="GAA0155889.1"/>
    </source>
</evidence>
<name>A0AAV3PWJ5_LITER</name>
<dbReference type="EMBL" id="BAABME010002741">
    <property type="protein sequence ID" value="GAA0155889.1"/>
    <property type="molecule type" value="Genomic_DNA"/>
</dbReference>
<dbReference type="Proteomes" id="UP001454036">
    <property type="component" value="Unassembled WGS sequence"/>
</dbReference>
<gene>
    <name evidence="2" type="ORF">LIER_13510</name>
</gene>
<evidence type="ECO:0000313" key="3">
    <source>
        <dbReference type="Proteomes" id="UP001454036"/>
    </source>
</evidence>
<proteinExistence type="predicted"/>
<comment type="caution">
    <text evidence="2">The sequence shown here is derived from an EMBL/GenBank/DDBJ whole genome shotgun (WGS) entry which is preliminary data.</text>
</comment>
<organism evidence="2 3">
    <name type="scientific">Lithospermum erythrorhizon</name>
    <name type="common">Purple gromwell</name>
    <name type="synonym">Lithospermum officinale var. erythrorhizon</name>
    <dbReference type="NCBI Taxonomy" id="34254"/>
    <lineage>
        <taxon>Eukaryota</taxon>
        <taxon>Viridiplantae</taxon>
        <taxon>Streptophyta</taxon>
        <taxon>Embryophyta</taxon>
        <taxon>Tracheophyta</taxon>
        <taxon>Spermatophyta</taxon>
        <taxon>Magnoliopsida</taxon>
        <taxon>eudicotyledons</taxon>
        <taxon>Gunneridae</taxon>
        <taxon>Pentapetalae</taxon>
        <taxon>asterids</taxon>
        <taxon>lamiids</taxon>
        <taxon>Boraginales</taxon>
        <taxon>Boraginaceae</taxon>
        <taxon>Boraginoideae</taxon>
        <taxon>Lithospermeae</taxon>
        <taxon>Lithospermum</taxon>
    </lineage>
</organism>
<protein>
    <submittedName>
        <fullName evidence="2">Uncharacterized protein</fullName>
    </submittedName>
</protein>
<evidence type="ECO:0000256" key="1">
    <source>
        <dbReference type="SAM" id="MobiDB-lite"/>
    </source>
</evidence>
<feature type="region of interest" description="Disordered" evidence="1">
    <location>
        <begin position="61"/>
        <end position="85"/>
    </location>
</feature>